<gene>
    <name evidence="2" type="ORF">ERS132442_01105</name>
</gene>
<evidence type="ECO:0000313" key="3">
    <source>
        <dbReference type="Proteomes" id="UP000070960"/>
    </source>
</evidence>
<dbReference type="AlphaFoldDB" id="A0A0Z8KEZ3"/>
<feature type="coiled-coil region" evidence="1">
    <location>
        <begin position="3"/>
        <end position="44"/>
    </location>
</feature>
<organism evidence="2 3">
    <name type="scientific">Streptococcus suis</name>
    <dbReference type="NCBI Taxonomy" id="1307"/>
    <lineage>
        <taxon>Bacteria</taxon>
        <taxon>Bacillati</taxon>
        <taxon>Bacillota</taxon>
        <taxon>Bacilli</taxon>
        <taxon>Lactobacillales</taxon>
        <taxon>Streptococcaceae</taxon>
        <taxon>Streptococcus</taxon>
    </lineage>
</organism>
<proteinExistence type="predicted"/>
<name>A0A0Z8KEZ3_STRSU</name>
<dbReference type="Proteomes" id="UP000070960">
    <property type="component" value="Unassembled WGS sequence"/>
</dbReference>
<evidence type="ECO:0000256" key="1">
    <source>
        <dbReference type="SAM" id="Coils"/>
    </source>
</evidence>
<reference evidence="2 3" key="1">
    <citation type="submission" date="2016-02" db="EMBL/GenBank/DDBJ databases">
        <authorList>
            <consortium name="Pathogen Informatics"/>
        </authorList>
    </citation>
    <scope>NUCLEOTIDE SEQUENCE [LARGE SCALE GENOMIC DNA]</scope>
    <source>
        <strain evidence="2 3">LSS80</strain>
    </source>
</reference>
<accession>A0A0Z8KEZ3</accession>
<protein>
    <submittedName>
        <fullName evidence="2">Uncharacterized protein</fullName>
    </submittedName>
</protein>
<sequence length="83" mass="9650">MAQKTLRERLDEKEIALEKAEKQKQIYTEKVTKLKAEVRSLKADITLELLTERNLDLDDLELFIDDIKGLKDKVTLPDEATSY</sequence>
<dbReference type="EMBL" id="FIIE01000008">
    <property type="protein sequence ID" value="CYV70996.1"/>
    <property type="molecule type" value="Genomic_DNA"/>
</dbReference>
<dbReference type="RefSeq" id="WP_044763743.1">
    <property type="nucleotide sequence ID" value="NZ_CECW01000008.1"/>
</dbReference>
<keyword evidence="1" id="KW-0175">Coiled coil</keyword>
<evidence type="ECO:0000313" key="2">
    <source>
        <dbReference type="EMBL" id="CYV70996.1"/>
    </source>
</evidence>